<accession>A0A0L8FTC0</accession>
<organism evidence="2">
    <name type="scientific">Octopus bimaculoides</name>
    <name type="common">California two-spotted octopus</name>
    <dbReference type="NCBI Taxonomy" id="37653"/>
    <lineage>
        <taxon>Eukaryota</taxon>
        <taxon>Metazoa</taxon>
        <taxon>Spiralia</taxon>
        <taxon>Lophotrochozoa</taxon>
        <taxon>Mollusca</taxon>
        <taxon>Cephalopoda</taxon>
        <taxon>Coleoidea</taxon>
        <taxon>Octopodiformes</taxon>
        <taxon>Octopoda</taxon>
        <taxon>Incirrata</taxon>
        <taxon>Octopodidae</taxon>
        <taxon>Octopus</taxon>
    </lineage>
</organism>
<proteinExistence type="predicted"/>
<dbReference type="PANTHER" id="PTHR47272:SF1">
    <property type="entry name" value="PIGGYBAC TRANSPOSABLE ELEMENT-DERIVED PROTEIN 3-LIKE"/>
    <property type="match status" value="1"/>
</dbReference>
<feature type="domain" description="PiggyBac transposable element-derived protein" evidence="1">
    <location>
        <begin position="10"/>
        <end position="98"/>
    </location>
</feature>
<dbReference type="AlphaFoldDB" id="A0A0L8FTC0"/>
<dbReference type="EMBL" id="KQ426670">
    <property type="protein sequence ID" value="KOF67951.1"/>
    <property type="molecule type" value="Genomic_DNA"/>
</dbReference>
<dbReference type="Pfam" id="PF13843">
    <property type="entry name" value="DDE_Tnp_1_7"/>
    <property type="match status" value="1"/>
</dbReference>
<reference evidence="2" key="1">
    <citation type="submission" date="2015-07" db="EMBL/GenBank/DDBJ databases">
        <title>MeaNS - Measles Nucleotide Surveillance Program.</title>
        <authorList>
            <person name="Tran T."/>
            <person name="Druce J."/>
        </authorList>
    </citation>
    <scope>NUCLEOTIDE SEQUENCE</scope>
    <source>
        <strain evidence="2">UCB-OBI-ISO-001</strain>
        <tissue evidence="2">Gonad</tissue>
    </source>
</reference>
<sequence>MTVNHLEKIKILHYNDNLTRPQDYTDRLYKVRLVVDSLKKKFAEINACERLCIDKHRLPFNGKSGIKQYNPQKPKKWDYKLYVLSEIDGLIHNVEVHT</sequence>
<gene>
    <name evidence="2" type="ORF">OCBIM_22008535mg</name>
</gene>
<name>A0A0L8FTC0_OCTBM</name>
<protein>
    <recommendedName>
        <fullName evidence="1">PiggyBac transposable element-derived protein domain-containing protein</fullName>
    </recommendedName>
</protein>
<evidence type="ECO:0000313" key="2">
    <source>
        <dbReference type="EMBL" id="KOF67951.1"/>
    </source>
</evidence>
<dbReference type="InterPro" id="IPR029526">
    <property type="entry name" value="PGBD"/>
</dbReference>
<feature type="non-terminal residue" evidence="2">
    <location>
        <position position="98"/>
    </location>
</feature>
<dbReference type="PANTHER" id="PTHR47272">
    <property type="entry name" value="DDE_TNP_1_7 DOMAIN-CONTAINING PROTEIN"/>
    <property type="match status" value="1"/>
</dbReference>
<evidence type="ECO:0000259" key="1">
    <source>
        <dbReference type="Pfam" id="PF13843"/>
    </source>
</evidence>